<sequence length="81" mass="9388">MTGLCPSAHVQAPPVKLAIQLTDKNQYCYGYIDLLGLRNMKMWQLVRLGYHVVELSWFPPLKQTHLEKLTFLQEKVFTSIP</sequence>
<name>A0AA41MHH6_SCICA</name>
<proteinExistence type="predicted"/>
<dbReference type="EMBL" id="JAATJV010181977">
    <property type="protein sequence ID" value="MBZ3872043.1"/>
    <property type="molecule type" value="Genomic_DNA"/>
</dbReference>
<dbReference type="Proteomes" id="UP001166674">
    <property type="component" value="Unassembled WGS sequence"/>
</dbReference>
<accession>A0AA41MHH6</accession>
<keyword evidence="2" id="KW-0418">Kinase</keyword>
<gene>
    <name evidence="2" type="ORF">SUZIE_115965</name>
</gene>
<dbReference type="Pfam" id="PF08373">
    <property type="entry name" value="RAP"/>
    <property type="match status" value="1"/>
</dbReference>
<dbReference type="AlphaFoldDB" id="A0AA41MHH6"/>
<keyword evidence="2" id="KW-0808">Transferase</keyword>
<evidence type="ECO:0000259" key="1">
    <source>
        <dbReference type="PROSITE" id="PS51286"/>
    </source>
</evidence>
<feature type="domain" description="RAP" evidence="1">
    <location>
        <begin position="17"/>
        <end position="74"/>
    </location>
</feature>
<dbReference type="PROSITE" id="PS51286">
    <property type="entry name" value="RAP"/>
    <property type="match status" value="1"/>
</dbReference>
<dbReference type="GO" id="GO:0016301">
    <property type="term" value="F:kinase activity"/>
    <property type="evidence" value="ECO:0007669"/>
    <property type="project" value="UniProtKB-KW"/>
</dbReference>
<organism evidence="2 3">
    <name type="scientific">Sciurus carolinensis</name>
    <name type="common">Eastern gray squirrel</name>
    <dbReference type="NCBI Taxonomy" id="30640"/>
    <lineage>
        <taxon>Eukaryota</taxon>
        <taxon>Metazoa</taxon>
        <taxon>Chordata</taxon>
        <taxon>Craniata</taxon>
        <taxon>Vertebrata</taxon>
        <taxon>Euteleostomi</taxon>
        <taxon>Mammalia</taxon>
        <taxon>Eutheria</taxon>
        <taxon>Euarchontoglires</taxon>
        <taxon>Glires</taxon>
        <taxon>Rodentia</taxon>
        <taxon>Sciuromorpha</taxon>
        <taxon>Sciuridae</taxon>
        <taxon>Sciurinae</taxon>
        <taxon>Sciurini</taxon>
        <taxon>Sciurus</taxon>
    </lineage>
</organism>
<keyword evidence="3" id="KW-1185">Reference proteome</keyword>
<evidence type="ECO:0000313" key="2">
    <source>
        <dbReference type="EMBL" id="MBZ3872043.1"/>
    </source>
</evidence>
<reference evidence="2" key="1">
    <citation type="submission" date="2020-03" db="EMBL/GenBank/DDBJ databases">
        <title>Studies in the Genomics of Life Span.</title>
        <authorList>
            <person name="Glass D."/>
        </authorList>
    </citation>
    <scope>NUCLEOTIDE SEQUENCE</scope>
    <source>
        <strain evidence="2">SUZIE</strain>
        <tissue evidence="2">Muscle</tissue>
    </source>
</reference>
<protein>
    <submittedName>
        <fullName evidence="2">FAST kinase domain-containing protein 5</fullName>
    </submittedName>
</protein>
<evidence type="ECO:0000313" key="3">
    <source>
        <dbReference type="Proteomes" id="UP001166674"/>
    </source>
</evidence>
<dbReference type="SMART" id="SM00952">
    <property type="entry name" value="RAP"/>
    <property type="match status" value="1"/>
</dbReference>
<dbReference type="InterPro" id="IPR013584">
    <property type="entry name" value="RAP"/>
</dbReference>
<comment type="caution">
    <text evidence="2">The sequence shown here is derived from an EMBL/GenBank/DDBJ whole genome shotgun (WGS) entry which is preliminary data.</text>
</comment>